<evidence type="ECO:0000313" key="10">
    <source>
        <dbReference type="Proteomes" id="UP000562045"/>
    </source>
</evidence>
<keyword evidence="9" id="KW-0378">Hydrolase</keyword>
<comment type="catalytic activity">
    <reaction evidence="8">
        <text>an acyl-CoA + a 1,2-diacyl-sn-glycerol = a triacyl-sn-glycerol + CoA</text>
        <dbReference type="Rhea" id="RHEA:10868"/>
        <dbReference type="ChEBI" id="CHEBI:17815"/>
        <dbReference type="ChEBI" id="CHEBI:57287"/>
        <dbReference type="ChEBI" id="CHEBI:58342"/>
        <dbReference type="ChEBI" id="CHEBI:64615"/>
        <dbReference type="EC" id="2.3.1.20"/>
    </reaction>
</comment>
<evidence type="ECO:0000256" key="3">
    <source>
        <dbReference type="ARBA" id="ARBA00012820"/>
    </source>
</evidence>
<dbReference type="InterPro" id="IPR006311">
    <property type="entry name" value="TAT_signal"/>
</dbReference>
<evidence type="ECO:0000256" key="2">
    <source>
        <dbReference type="ARBA" id="ARBA00005874"/>
    </source>
</evidence>
<evidence type="ECO:0000256" key="5">
    <source>
        <dbReference type="ARBA" id="ARBA00022679"/>
    </source>
</evidence>
<dbReference type="EC" id="2.3.1.122" evidence="3"/>
<dbReference type="InterPro" id="IPR050583">
    <property type="entry name" value="Mycobacterial_A85_antigen"/>
</dbReference>
<sequence length="300" mass="31835">MTRRPTRITRRRLLWGGTTALAAGGAALAGVELEVLPGKASLYHHLGHDGADGVAPDVAPGRLDFASFRSRARGRDVGWALARPPGPTATTALPVVVALHGRGQSHTSAFRRDRLALDRFLADAVARGVPPFAIASIDGDETYWHDRADGDRAQAMVLDELLPRLAEAGLDTGRIGFVGWSMGGFGALHLGSVLGPDRVAAVAALSPALWHDYDDTAPGAYDDAADFERVTVMGRQRELDGIAVRVDCGKGDPFYATSRDYVEGFADPPAGGFQLGDHDSGYWRRMAPRVLAFLGGALAS</sequence>
<dbReference type="GO" id="GO:0016787">
    <property type="term" value="F:hydrolase activity"/>
    <property type="evidence" value="ECO:0007669"/>
    <property type="project" value="UniProtKB-KW"/>
</dbReference>
<dbReference type="PROSITE" id="PS51318">
    <property type="entry name" value="TAT"/>
    <property type="match status" value="1"/>
</dbReference>
<gene>
    <name evidence="9" type="ORF">BJ993_001451</name>
</gene>
<evidence type="ECO:0000256" key="7">
    <source>
        <dbReference type="ARBA" id="ARBA00032572"/>
    </source>
</evidence>
<dbReference type="InterPro" id="IPR029058">
    <property type="entry name" value="AB_hydrolase_fold"/>
</dbReference>
<accession>A0A7Z0CK55</accession>
<proteinExistence type="inferred from homology"/>
<dbReference type="EC" id="2.3.1.20" evidence="4"/>
<keyword evidence="6" id="KW-0012">Acyltransferase</keyword>
<keyword evidence="5" id="KW-0808">Transferase</keyword>
<evidence type="ECO:0000313" key="9">
    <source>
        <dbReference type="EMBL" id="NYI44371.1"/>
    </source>
</evidence>
<dbReference type="GO" id="GO:0004144">
    <property type="term" value="F:diacylglycerol O-acyltransferase activity"/>
    <property type="evidence" value="ECO:0007669"/>
    <property type="project" value="UniProtKB-EC"/>
</dbReference>
<evidence type="ECO:0000256" key="6">
    <source>
        <dbReference type="ARBA" id="ARBA00023315"/>
    </source>
</evidence>
<dbReference type="GO" id="GO:0050348">
    <property type="term" value="F:trehalose O-mycolyltransferase activity"/>
    <property type="evidence" value="ECO:0007669"/>
    <property type="project" value="UniProtKB-EC"/>
</dbReference>
<comment type="similarity">
    <text evidence="2">Belongs to the mycobacterial A85 antigen family.</text>
</comment>
<comment type="caution">
    <text evidence="9">The sequence shown here is derived from an EMBL/GenBank/DDBJ whole genome shotgun (WGS) entry which is preliminary data.</text>
</comment>
<evidence type="ECO:0000256" key="4">
    <source>
        <dbReference type="ARBA" id="ARBA00013244"/>
    </source>
</evidence>
<dbReference type="InterPro" id="IPR000801">
    <property type="entry name" value="Esterase-like"/>
</dbReference>
<name>A0A7Z0CK55_9ACTN</name>
<dbReference type="Proteomes" id="UP000562045">
    <property type="component" value="Unassembled WGS sequence"/>
</dbReference>
<organism evidence="9 10">
    <name type="scientific">Nocardioides aromaticivorans</name>
    <dbReference type="NCBI Taxonomy" id="200618"/>
    <lineage>
        <taxon>Bacteria</taxon>
        <taxon>Bacillati</taxon>
        <taxon>Actinomycetota</taxon>
        <taxon>Actinomycetes</taxon>
        <taxon>Propionibacteriales</taxon>
        <taxon>Nocardioidaceae</taxon>
        <taxon>Nocardioides</taxon>
    </lineage>
</organism>
<dbReference type="AlphaFoldDB" id="A0A7Z0CK55"/>
<comment type="catalytic activity">
    <reaction evidence="1">
        <text>2 alpha,alpha'-trehalose 6-mycolate = alpha,alpha'-trehalose 6,6'-bismycolate + alpha,alpha-trehalose</text>
        <dbReference type="Rhea" id="RHEA:23472"/>
        <dbReference type="ChEBI" id="CHEBI:16551"/>
        <dbReference type="ChEBI" id="CHEBI:18195"/>
        <dbReference type="ChEBI" id="CHEBI:18234"/>
        <dbReference type="EC" id="2.3.1.122"/>
    </reaction>
</comment>
<reference evidence="9 10" key="1">
    <citation type="submission" date="2020-07" db="EMBL/GenBank/DDBJ databases">
        <title>Sequencing the genomes of 1000 actinobacteria strains.</title>
        <authorList>
            <person name="Klenk H.-P."/>
        </authorList>
    </citation>
    <scope>NUCLEOTIDE SEQUENCE [LARGE SCALE GENOMIC DNA]</scope>
    <source>
        <strain evidence="9 10">DSM 15131</strain>
    </source>
</reference>
<protein>
    <recommendedName>
        <fullName evidence="7">Acyl-CoA:diacylglycerol acyltransferase</fullName>
        <ecNumber evidence="3">2.3.1.122</ecNumber>
        <ecNumber evidence="4">2.3.1.20</ecNumber>
    </recommendedName>
</protein>
<dbReference type="Pfam" id="PF00756">
    <property type="entry name" value="Esterase"/>
    <property type="match status" value="1"/>
</dbReference>
<dbReference type="SUPFAM" id="SSF53474">
    <property type="entry name" value="alpha/beta-Hydrolases"/>
    <property type="match status" value="1"/>
</dbReference>
<evidence type="ECO:0000256" key="1">
    <source>
        <dbReference type="ARBA" id="ARBA00000697"/>
    </source>
</evidence>
<evidence type="ECO:0000256" key="8">
    <source>
        <dbReference type="ARBA" id="ARBA00048109"/>
    </source>
</evidence>
<dbReference type="RefSeq" id="WP_179648246.1">
    <property type="nucleotide sequence ID" value="NZ_JACBZM010000001.1"/>
</dbReference>
<dbReference type="Gene3D" id="3.40.50.1820">
    <property type="entry name" value="alpha/beta hydrolase"/>
    <property type="match status" value="1"/>
</dbReference>
<dbReference type="PANTHER" id="PTHR48098:SF1">
    <property type="entry name" value="DIACYLGLYCEROL ACYLTRANSFERASE_MYCOLYLTRANSFERASE AG85A"/>
    <property type="match status" value="1"/>
</dbReference>
<dbReference type="PANTHER" id="PTHR48098">
    <property type="entry name" value="ENTEROCHELIN ESTERASE-RELATED"/>
    <property type="match status" value="1"/>
</dbReference>
<dbReference type="EMBL" id="JACBZM010000001">
    <property type="protein sequence ID" value="NYI44371.1"/>
    <property type="molecule type" value="Genomic_DNA"/>
</dbReference>